<protein>
    <submittedName>
        <fullName evidence="1">Uncharacterized protein</fullName>
    </submittedName>
</protein>
<sequence length="126" mass="14768">MNHQWRRSKAFNGQSEREKNSLDLPGQKVLDQLEELAPVKFGKNNKRPHDYGELNWIKTSILFEWPYWKCKKLRHNLDPMHIEKNISVALVGTILGIKGKNKDTEKARKDLKNMGIRPELHLVERG</sequence>
<keyword evidence="2" id="KW-1185">Reference proteome</keyword>
<name>A0ACC2L890_PERAE</name>
<accession>A0ACC2L890</accession>
<evidence type="ECO:0000313" key="1">
    <source>
        <dbReference type="EMBL" id="KAJ8629694.1"/>
    </source>
</evidence>
<evidence type="ECO:0000313" key="2">
    <source>
        <dbReference type="Proteomes" id="UP001234297"/>
    </source>
</evidence>
<gene>
    <name evidence="1" type="ORF">MRB53_023017</name>
</gene>
<reference evidence="1 2" key="1">
    <citation type="journal article" date="2022" name="Hortic Res">
        <title>A haplotype resolved chromosomal level avocado genome allows analysis of novel avocado genes.</title>
        <authorList>
            <person name="Nath O."/>
            <person name="Fletcher S.J."/>
            <person name="Hayward A."/>
            <person name="Shaw L.M."/>
            <person name="Masouleh A.K."/>
            <person name="Furtado A."/>
            <person name="Henry R.J."/>
            <person name="Mitter N."/>
        </authorList>
    </citation>
    <scope>NUCLEOTIDE SEQUENCE [LARGE SCALE GENOMIC DNA]</scope>
    <source>
        <strain evidence="2">cv. Hass</strain>
    </source>
</reference>
<comment type="caution">
    <text evidence="1">The sequence shown here is derived from an EMBL/GenBank/DDBJ whole genome shotgun (WGS) entry which is preliminary data.</text>
</comment>
<organism evidence="1 2">
    <name type="scientific">Persea americana</name>
    <name type="common">Avocado</name>
    <dbReference type="NCBI Taxonomy" id="3435"/>
    <lineage>
        <taxon>Eukaryota</taxon>
        <taxon>Viridiplantae</taxon>
        <taxon>Streptophyta</taxon>
        <taxon>Embryophyta</taxon>
        <taxon>Tracheophyta</taxon>
        <taxon>Spermatophyta</taxon>
        <taxon>Magnoliopsida</taxon>
        <taxon>Magnoliidae</taxon>
        <taxon>Laurales</taxon>
        <taxon>Lauraceae</taxon>
        <taxon>Persea</taxon>
    </lineage>
</organism>
<proteinExistence type="predicted"/>
<dbReference type="EMBL" id="CM056815">
    <property type="protein sequence ID" value="KAJ8629694.1"/>
    <property type="molecule type" value="Genomic_DNA"/>
</dbReference>
<dbReference type="Proteomes" id="UP001234297">
    <property type="component" value="Chromosome 7"/>
</dbReference>